<dbReference type="AlphaFoldDB" id="A0AAJ5WHV3"/>
<accession>A0AAJ5WHV3</accession>
<sequence length="276" mass="29074">MATHLLTTDLQRSVLPGLHAYSPYGFRKTSPARALAFGGQHRDPHTGNYPLGNGRRFYSPTLMRFTACDSLSPFSKGGINGYVYCGGDPVNRHDPSGAFWGAILRGVGLLSSGATFSGAVVRTMKNVVGNRMAKAANSGANSSPAPHEDLPTLSRASNQQFSMTGAFGVAGQVVAAANGVTPGVQNAVDLLALGNTVTNFSGGLTGNFAAGREVVSYLRANPRETPGVLWETFMDLTMLDEMLSTVGRGLTYAGRGFVAAANWIRSPRPVPHDVQV</sequence>
<evidence type="ECO:0000313" key="2">
    <source>
        <dbReference type="Proteomes" id="UP001216329"/>
    </source>
</evidence>
<name>A0AAJ5WHV3_9PSED</name>
<dbReference type="Proteomes" id="UP001216329">
    <property type="component" value="Chromosome"/>
</dbReference>
<reference evidence="1" key="1">
    <citation type="submission" date="2023-03" db="EMBL/GenBank/DDBJ databases">
        <title>Andean soil-derived lignocellulolytic bacterial consortium as a source of novel taxa and putative plastic-active enzymes.</title>
        <authorList>
            <person name="Diaz-Garcia L."/>
            <person name="Chuvochina M."/>
            <person name="Feuerriegel G."/>
            <person name="Bunk B."/>
            <person name="Sproer C."/>
            <person name="Streit W.R."/>
            <person name="Rodriguez L.M."/>
            <person name="Overmann J."/>
            <person name="Jimenez D.J."/>
        </authorList>
    </citation>
    <scope>NUCLEOTIDE SEQUENCE</scope>
    <source>
        <strain evidence="1">MAG 876</strain>
    </source>
</reference>
<proteinExistence type="predicted"/>
<dbReference type="Gene3D" id="2.180.10.10">
    <property type="entry name" value="RHS repeat-associated core"/>
    <property type="match status" value="1"/>
</dbReference>
<dbReference type="EMBL" id="CP119325">
    <property type="protein sequence ID" value="WEK30736.1"/>
    <property type="molecule type" value="Genomic_DNA"/>
</dbReference>
<gene>
    <name evidence="1" type="ORF">P0Y58_00665</name>
</gene>
<evidence type="ECO:0000313" key="1">
    <source>
        <dbReference type="EMBL" id="WEK30736.1"/>
    </source>
</evidence>
<dbReference type="InterPro" id="IPR022385">
    <property type="entry name" value="Rhs_assc_core"/>
</dbReference>
<dbReference type="NCBIfam" id="TIGR03696">
    <property type="entry name" value="Rhs_assc_core"/>
    <property type="match status" value="1"/>
</dbReference>
<organism evidence="1 2">
    <name type="scientific">Candidatus Pseudomonas phytovorans</name>
    <dbReference type="NCBI Taxonomy" id="3121377"/>
    <lineage>
        <taxon>Bacteria</taxon>
        <taxon>Pseudomonadati</taxon>
        <taxon>Pseudomonadota</taxon>
        <taxon>Gammaproteobacteria</taxon>
        <taxon>Pseudomonadales</taxon>
        <taxon>Pseudomonadaceae</taxon>
        <taxon>Pseudomonas</taxon>
    </lineage>
</organism>
<protein>
    <submittedName>
        <fullName evidence="1">RHS repeat-associated core domain-containing protein</fullName>
    </submittedName>
</protein>